<feature type="transmembrane region" description="Helical" evidence="1">
    <location>
        <begin position="277"/>
        <end position="293"/>
    </location>
</feature>
<dbReference type="AlphaFoldDB" id="F2N8H8"/>
<feature type="transmembrane region" description="Helical" evidence="1">
    <location>
        <begin position="377"/>
        <end position="399"/>
    </location>
</feature>
<feature type="transmembrane region" description="Helical" evidence="1">
    <location>
        <begin position="116"/>
        <end position="137"/>
    </location>
</feature>
<accession>F2N8H8</accession>
<reference evidence="3" key="1">
    <citation type="journal article" date="2013" name="Stand. Genomic Sci.">
        <title>Complete genome sequence of Coriobacterium glomerans type strain (PW2(T)) from the midgut of Pyrrhocoris apterus L. (red soldier bug).</title>
        <authorList>
            <person name="Stackebrandt E."/>
            <person name="Zeytun A."/>
            <person name="Lapidus A."/>
            <person name="Nolan M."/>
            <person name="Lucas S."/>
            <person name="Hammon N."/>
            <person name="Deshpande S."/>
            <person name="Cheng J.F."/>
            <person name="Tapia R."/>
            <person name="Goodwin L.A."/>
            <person name="Pitluck S."/>
            <person name="Liolios K."/>
            <person name="Pagani I."/>
            <person name="Ivanova N."/>
            <person name="Mavromatis K."/>
            <person name="Mikhailova N."/>
            <person name="Huntemann M."/>
            <person name="Pati A."/>
            <person name="Chen A."/>
            <person name="Palaniappan K."/>
            <person name="Chang Y.J."/>
            <person name="Land M."/>
            <person name="Hauser L."/>
            <person name="Rohde M."/>
            <person name="Pukall R."/>
            <person name="Goker M."/>
            <person name="Detter J.C."/>
            <person name="Woyke T."/>
            <person name="Bristow J."/>
            <person name="Eisen J.A."/>
            <person name="Markowitz V."/>
            <person name="Hugenholtz P."/>
            <person name="Kyrpides N.C."/>
            <person name="Klenk H.P."/>
        </authorList>
    </citation>
    <scope>NUCLEOTIDE SEQUENCE</scope>
    <source>
        <strain evidence="3">ATCC 49209 / DSM 20642 / JCM 10262 / PW2</strain>
    </source>
</reference>
<dbReference type="EMBL" id="CP002628">
    <property type="protein sequence ID" value="AEB07361.1"/>
    <property type="molecule type" value="Genomic_DNA"/>
</dbReference>
<sequence length="546" mass="60690">MVIALGSAYLLAGAFHGNIWFDESYSLAISNHSISDIIRIGSADVHPVLYYIALWILRQVSGGGILACRLFSVAGSISLGLLGFGCVRRDYGQRVGAMFSFLALFTPYVSHMSVEIRMYSWCAFAVTLCFIFAARIYRVCCRDAQSARIPLSWWVTFHAASLASAYLHYFGTICALFIVVALYAGITRTHADRSVRAGLVVGAVLQVLCYLPWLIIFLRQIVKVESGFWITVRYPDALVQAVLFPFIDPWVADAVASAFGLPCGVAIGSIYSKPDPFAISLAMLCVLAAVFAYRRDRRCRGGLQLFASLMVSTLVLSAIGKPIFQYRYLYVAIGPLLLSCAQALFGSSDDSRVKPKVRNRPAAGRGSSIGMFYHARLVALAAKPFAPVGIIGVLLVLSITGKFKLIETLYSPQNIEPVQELREQGTAIHSVWTQDASCMGLLAITAPERRINFVDRWSQQLAYEAYSPGINFYQAGNWGMHMRGERFNVISRYAGIESEVSHRSVIRQTHIDLNKSFDNRFIIRSDKALFRPYEQVWYIVSEVEEC</sequence>
<feature type="transmembrane region" description="Helical" evidence="1">
    <location>
        <begin position="305"/>
        <end position="324"/>
    </location>
</feature>
<feature type="transmembrane region" description="Helical" evidence="1">
    <location>
        <begin position="250"/>
        <end position="271"/>
    </location>
</feature>
<feature type="transmembrane region" description="Helical" evidence="1">
    <location>
        <begin position="166"/>
        <end position="186"/>
    </location>
</feature>
<evidence type="ECO:0000256" key="1">
    <source>
        <dbReference type="SAM" id="Phobius"/>
    </source>
</evidence>
<proteinExistence type="predicted"/>
<feature type="transmembrane region" description="Helical" evidence="1">
    <location>
        <begin position="330"/>
        <end position="348"/>
    </location>
</feature>
<keyword evidence="1" id="KW-0472">Membrane</keyword>
<feature type="transmembrane region" description="Helical" evidence="1">
    <location>
        <begin position="91"/>
        <end position="110"/>
    </location>
</feature>
<dbReference type="HOGENOM" id="CLU_493248_0_0_11"/>
<name>F2N8H8_CORGP</name>
<dbReference type="Proteomes" id="UP000006851">
    <property type="component" value="Chromosome"/>
</dbReference>
<dbReference type="OrthoDB" id="5318634at2"/>
<evidence type="ECO:0000313" key="3">
    <source>
        <dbReference type="Proteomes" id="UP000006851"/>
    </source>
</evidence>
<gene>
    <name evidence="2" type="ordered locus">Corgl_1260</name>
</gene>
<dbReference type="STRING" id="700015.Corgl_1260"/>
<dbReference type="eggNOG" id="COG5305">
    <property type="taxonomic scope" value="Bacteria"/>
</dbReference>
<dbReference type="RefSeq" id="WP_013709104.1">
    <property type="nucleotide sequence ID" value="NC_015389.1"/>
</dbReference>
<dbReference type="KEGG" id="cgo:Corgl_1260"/>
<protein>
    <recommendedName>
        <fullName evidence="4">Glycosyltransferase RgtA/B/C/D-like domain-containing protein</fullName>
    </recommendedName>
</protein>
<evidence type="ECO:0000313" key="2">
    <source>
        <dbReference type="EMBL" id="AEB07361.1"/>
    </source>
</evidence>
<keyword evidence="3" id="KW-1185">Reference proteome</keyword>
<keyword evidence="1" id="KW-0812">Transmembrane</keyword>
<feature type="transmembrane region" description="Helical" evidence="1">
    <location>
        <begin position="198"/>
        <end position="218"/>
    </location>
</feature>
<feature type="transmembrane region" description="Helical" evidence="1">
    <location>
        <begin position="64"/>
        <end position="84"/>
    </location>
</feature>
<evidence type="ECO:0008006" key="4">
    <source>
        <dbReference type="Google" id="ProtNLM"/>
    </source>
</evidence>
<organism evidence="2 3">
    <name type="scientific">Coriobacterium glomerans (strain ATCC 49209 / DSM 20642 / JCM 10262 / PW2)</name>
    <dbReference type="NCBI Taxonomy" id="700015"/>
    <lineage>
        <taxon>Bacteria</taxon>
        <taxon>Bacillati</taxon>
        <taxon>Actinomycetota</taxon>
        <taxon>Coriobacteriia</taxon>
        <taxon>Coriobacteriales</taxon>
        <taxon>Coriobacteriaceae</taxon>
        <taxon>Coriobacterium</taxon>
    </lineage>
</organism>
<keyword evidence="1" id="KW-1133">Transmembrane helix</keyword>